<evidence type="ECO:0008006" key="3">
    <source>
        <dbReference type="Google" id="ProtNLM"/>
    </source>
</evidence>
<reference evidence="2" key="1">
    <citation type="journal article" date="2014" name="Science">
        <title>Ancient hybridizations among the ancestral genomes of bread wheat.</title>
        <authorList>
            <consortium name="International Wheat Genome Sequencing Consortium,"/>
            <person name="Marcussen T."/>
            <person name="Sandve S.R."/>
            <person name="Heier L."/>
            <person name="Spannagl M."/>
            <person name="Pfeifer M."/>
            <person name="Jakobsen K.S."/>
            <person name="Wulff B.B."/>
            <person name="Steuernagel B."/>
            <person name="Mayer K.F."/>
            <person name="Olsen O.A."/>
        </authorList>
    </citation>
    <scope>NUCLEOTIDE SEQUENCE [LARGE SCALE GENOMIC DNA]</scope>
    <source>
        <strain evidence="2">cv. AL8/78</strain>
    </source>
</reference>
<dbReference type="GO" id="GO:0005840">
    <property type="term" value="C:ribosome"/>
    <property type="evidence" value="ECO:0007669"/>
    <property type="project" value="InterPro"/>
</dbReference>
<dbReference type="Gene3D" id="3.90.1180.10">
    <property type="entry name" value="Ribosomal protein L13"/>
    <property type="match status" value="1"/>
</dbReference>
<dbReference type="InterPro" id="IPR036899">
    <property type="entry name" value="Ribosomal_uL13_sf"/>
</dbReference>
<dbReference type="Gramene" id="AET7Gv20556600.15">
    <property type="protein sequence ID" value="AET7Gv20556600.15"/>
    <property type="gene ID" value="AET7Gv20556600"/>
</dbReference>
<reference evidence="1" key="5">
    <citation type="journal article" date="2021" name="G3 (Bethesda)">
        <title>Aegilops tauschii genome assembly Aet v5.0 features greater sequence contiguity and improved annotation.</title>
        <authorList>
            <person name="Wang L."/>
            <person name="Zhu T."/>
            <person name="Rodriguez J.C."/>
            <person name="Deal K.R."/>
            <person name="Dubcovsky J."/>
            <person name="McGuire P.E."/>
            <person name="Lux T."/>
            <person name="Spannagl M."/>
            <person name="Mayer K.F.X."/>
            <person name="Baldrich P."/>
            <person name="Meyers B.C."/>
            <person name="Huo N."/>
            <person name="Gu Y.Q."/>
            <person name="Zhou H."/>
            <person name="Devos K.M."/>
            <person name="Bennetzen J.L."/>
            <person name="Unver T."/>
            <person name="Budak H."/>
            <person name="Gulick P.J."/>
            <person name="Galiba G."/>
            <person name="Kalapos B."/>
            <person name="Nelson D.R."/>
            <person name="Li P."/>
            <person name="You F.M."/>
            <person name="Luo M.C."/>
            <person name="Dvorak J."/>
        </authorList>
    </citation>
    <scope>NUCLEOTIDE SEQUENCE [LARGE SCALE GENOMIC DNA]</scope>
    <source>
        <strain evidence="1">cv. AL8/78</strain>
    </source>
</reference>
<dbReference type="Proteomes" id="UP000015105">
    <property type="component" value="Chromosome 7D"/>
</dbReference>
<dbReference type="AlphaFoldDB" id="A0A453REX0"/>
<sequence length="128" mass="14214">HMAHCSYCPNTAASASPAGRLHRMPRPGLPVASRTTPRLKAYKGVPPPYDRTKRMVIPDALNVLRLRPGHRYCLLGQLSKEVGWNYAHTIRICVQLLSYKLSCGDKRFVLRFFGLSRPGSLVLAGSAK</sequence>
<accession>A0A453REX0</accession>
<evidence type="ECO:0000313" key="2">
    <source>
        <dbReference type="Proteomes" id="UP000015105"/>
    </source>
</evidence>
<dbReference type="GO" id="GO:0006412">
    <property type="term" value="P:translation"/>
    <property type="evidence" value="ECO:0007669"/>
    <property type="project" value="InterPro"/>
</dbReference>
<dbReference type="GO" id="GO:0003735">
    <property type="term" value="F:structural constituent of ribosome"/>
    <property type="evidence" value="ECO:0007669"/>
    <property type="project" value="InterPro"/>
</dbReference>
<dbReference type="EnsemblPlants" id="AET7Gv20556600.15">
    <property type="protein sequence ID" value="AET7Gv20556600.15"/>
    <property type="gene ID" value="AET7Gv20556600"/>
</dbReference>
<organism evidence="1 2">
    <name type="scientific">Aegilops tauschii subsp. strangulata</name>
    <name type="common">Goatgrass</name>
    <dbReference type="NCBI Taxonomy" id="200361"/>
    <lineage>
        <taxon>Eukaryota</taxon>
        <taxon>Viridiplantae</taxon>
        <taxon>Streptophyta</taxon>
        <taxon>Embryophyta</taxon>
        <taxon>Tracheophyta</taxon>
        <taxon>Spermatophyta</taxon>
        <taxon>Magnoliopsida</taxon>
        <taxon>Liliopsida</taxon>
        <taxon>Poales</taxon>
        <taxon>Poaceae</taxon>
        <taxon>BOP clade</taxon>
        <taxon>Pooideae</taxon>
        <taxon>Triticodae</taxon>
        <taxon>Triticeae</taxon>
        <taxon>Triticinae</taxon>
        <taxon>Aegilops</taxon>
    </lineage>
</organism>
<reference evidence="1" key="3">
    <citation type="journal article" date="2017" name="Nature">
        <title>Genome sequence of the progenitor of the wheat D genome Aegilops tauschii.</title>
        <authorList>
            <person name="Luo M.C."/>
            <person name="Gu Y.Q."/>
            <person name="Puiu D."/>
            <person name="Wang H."/>
            <person name="Twardziok S.O."/>
            <person name="Deal K.R."/>
            <person name="Huo N."/>
            <person name="Zhu T."/>
            <person name="Wang L."/>
            <person name="Wang Y."/>
            <person name="McGuire P.E."/>
            <person name="Liu S."/>
            <person name="Long H."/>
            <person name="Ramasamy R.K."/>
            <person name="Rodriguez J.C."/>
            <person name="Van S.L."/>
            <person name="Yuan L."/>
            <person name="Wang Z."/>
            <person name="Xia Z."/>
            <person name="Xiao L."/>
            <person name="Anderson O.D."/>
            <person name="Ouyang S."/>
            <person name="Liang Y."/>
            <person name="Zimin A.V."/>
            <person name="Pertea G."/>
            <person name="Qi P."/>
            <person name="Bennetzen J.L."/>
            <person name="Dai X."/>
            <person name="Dawson M.W."/>
            <person name="Muller H.G."/>
            <person name="Kugler K."/>
            <person name="Rivarola-Duarte L."/>
            <person name="Spannagl M."/>
            <person name="Mayer K.F.X."/>
            <person name="Lu F.H."/>
            <person name="Bevan M.W."/>
            <person name="Leroy P."/>
            <person name="Li P."/>
            <person name="You F.M."/>
            <person name="Sun Q."/>
            <person name="Liu Z."/>
            <person name="Lyons E."/>
            <person name="Wicker T."/>
            <person name="Salzberg S.L."/>
            <person name="Devos K.M."/>
            <person name="Dvorak J."/>
        </authorList>
    </citation>
    <scope>NUCLEOTIDE SEQUENCE [LARGE SCALE GENOMIC DNA]</scope>
    <source>
        <strain evidence="1">cv. AL8/78</strain>
    </source>
</reference>
<proteinExistence type="predicted"/>
<evidence type="ECO:0000313" key="1">
    <source>
        <dbReference type="EnsemblPlants" id="AET7Gv20556600.15"/>
    </source>
</evidence>
<keyword evidence="2" id="KW-1185">Reference proteome</keyword>
<reference evidence="2" key="2">
    <citation type="journal article" date="2017" name="Nat. Plants">
        <title>The Aegilops tauschii genome reveals multiple impacts of transposons.</title>
        <authorList>
            <person name="Zhao G."/>
            <person name="Zou C."/>
            <person name="Li K."/>
            <person name="Wang K."/>
            <person name="Li T."/>
            <person name="Gao L."/>
            <person name="Zhang X."/>
            <person name="Wang H."/>
            <person name="Yang Z."/>
            <person name="Liu X."/>
            <person name="Jiang W."/>
            <person name="Mao L."/>
            <person name="Kong X."/>
            <person name="Jiao Y."/>
            <person name="Jia J."/>
        </authorList>
    </citation>
    <scope>NUCLEOTIDE SEQUENCE [LARGE SCALE GENOMIC DNA]</scope>
    <source>
        <strain evidence="2">cv. AL8/78</strain>
    </source>
</reference>
<dbReference type="SUPFAM" id="SSF52161">
    <property type="entry name" value="Ribosomal protein L13"/>
    <property type="match status" value="1"/>
</dbReference>
<reference evidence="1" key="4">
    <citation type="submission" date="2019-03" db="UniProtKB">
        <authorList>
            <consortium name="EnsemblPlants"/>
        </authorList>
    </citation>
    <scope>IDENTIFICATION</scope>
</reference>
<protein>
    <recommendedName>
        <fullName evidence="3">60S ribosomal protein L13a</fullName>
    </recommendedName>
</protein>
<name>A0A453REX0_AEGTS</name>